<dbReference type="PANTHER" id="PTHR21277:SF44">
    <property type="entry name" value="TRANSCRIPTIONAL REGULATOR OF RNA POLII, SAGA, SUBUNIT"/>
    <property type="match status" value="1"/>
</dbReference>
<comment type="caution">
    <text evidence="2">The sequence shown here is derived from an EMBL/GenBank/DDBJ whole genome shotgun (WGS) entry which is preliminary data.</text>
</comment>
<dbReference type="InterPro" id="IPR024738">
    <property type="entry name" value="Hfi1/Tada1"/>
</dbReference>
<protein>
    <recommendedName>
        <fullName evidence="4">Transcriptional coactivator Hfi1/Transcriptional adapter 1</fullName>
    </recommendedName>
</protein>
<dbReference type="EMBL" id="JADFTS010000002">
    <property type="protein sequence ID" value="KAF9621232.1"/>
    <property type="molecule type" value="Genomic_DNA"/>
</dbReference>
<dbReference type="PANTHER" id="PTHR21277">
    <property type="entry name" value="TRANSCRIPTIONAL ADAPTER 1"/>
    <property type="match status" value="1"/>
</dbReference>
<dbReference type="GO" id="GO:0000124">
    <property type="term" value="C:SAGA complex"/>
    <property type="evidence" value="ECO:0007669"/>
    <property type="project" value="TreeGrafter"/>
</dbReference>
<reference evidence="2 3" key="1">
    <citation type="submission" date="2020-10" db="EMBL/GenBank/DDBJ databases">
        <title>The Coptis chinensis genome and diversification of protoberbering-type alkaloids.</title>
        <authorList>
            <person name="Wang B."/>
            <person name="Shu S."/>
            <person name="Song C."/>
            <person name="Liu Y."/>
        </authorList>
    </citation>
    <scope>NUCLEOTIDE SEQUENCE [LARGE SCALE GENOMIC DNA]</scope>
    <source>
        <strain evidence="2">HL-2020</strain>
        <tissue evidence="2">Leaf</tissue>
    </source>
</reference>
<evidence type="ECO:0000256" key="1">
    <source>
        <dbReference type="SAM" id="MobiDB-lite"/>
    </source>
</evidence>
<organism evidence="2 3">
    <name type="scientific">Coptis chinensis</name>
    <dbReference type="NCBI Taxonomy" id="261450"/>
    <lineage>
        <taxon>Eukaryota</taxon>
        <taxon>Viridiplantae</taxon>
        <taxon>Streptophyta</taxon>
        <taxon>Embryophyta</taxon>
        <taxon>Tracheophyta</taxon>
        <taxon>Spermatophyta</taxon>
        <taxon>Magnoliopsida</taxon>
        <taxon>Ranunculales</taxon>
        <taxon>Ranunculaceae</taxon>
        <taxon>Coptidoideae</taxon>
        <taxon>Coptis</taxon>
    </lineage>
</organism>
<proteinExistence type="predicted"/>
<feature type="compositionally biased region" description="Basic and acidic residues" evidence="1">
    <location>
        <begin position="124"/>
        <end position="134"/>
    </location>
</feature>
<dbReference type="AlphaFoldDB" id="A0A835M9C8"/>
<feature type="region of interest" description="Disordered" evidence="1">
    <location>
        <begin position="118"/>
        <end position="145"/>
    </location>
</feature>
<dbReference type="GO" id="GO:0006357">
    <property type="term" value="P:regulation of transcription by RNA polymerase II"/>
    <property type="evidence" value="ECO:0007669"/>
    <property type="project" value="TreeGrafter"/>
</dbReference>
<gene>
    <name evidence="2" type="ORF">IFM89_016726</name>
</gene>
<name>A0A835M9C8_9MAGN</name>
<evidence type="ECO:0000313" key="2">
    <source>
        <dbReference type="EMBL" id="KAF9621232.1"/>
    </source>
</evidence>
<dbReference type="OrthoDB" id="10264870at2759"/>
<keyword evidence="3" id="KW-1185">Reference proteome</keyword>
<dbReference type="Pfam" id="PF12767">
    <property type="entry name" value="SAGA-Tad1"/>
    <property type="match status" value="1"/>
</dbReference>
<dbReference type="CDD" id="cd22933">
    <property type="entry name" value="HFD_HFI1"/>
    <property type="match status" value="1"/>
</dbReference>
<dbReference type="Proteomes" id="UP000631114">
    <property type="component" value="Unassembled WGS sequence"/>
</dbReference>
<evidence type="ECO:0000313" key="3">
    <source>
        <dbReference type="Proteomes" id="UP000631114"/>
    </source>
</evidence>
<accession>A0A835M9C8</accession>
<evidence type="ECO:0008006" key="4">
    <source>
        <dbReference type="Google" id="ProtNLM"/>
    </source>
</evidence>
<dbReference type="GO" id="GO:0003713">
    <property type="term" value="F:transcription coactivator activity"/>
    <property type="evidence" value="ECO:0007669"/>
    <property type="project" value="TreeGrafter"/>
</dbReference>
<sequence length="357" mass="40068">MPPYRHSSRTDTLELKAQIVSNIGSEKAEKYFNYISRFLRLKLTKFEFNKLCISTIGRENISLHNRFIGSIVKNACTANTPPWKGSKGEGSLNGKVTNGYHGSNLQLLYGDAFPLSPRRGRSSNVRDRKYRDRPSPLGPNGKVHNIMYDDESVPKTQEKQSVCELVSPSSGPRFEVVSVEDGEEAEPMIVSPSVERSHSVNAPLGIYMNPRGARKTLRRSFLSALHPESMCNSYELPDTLSLKKQLERKLESEGLGISVDCANILNNALDTFVKRMIKPCLELARSRNVGERLKQVSGHNIPDDLHILSTNKSMQRSKQCISASLLDFRVAMELQPSLLGENWPVHLERVCLRASEE</sequence>